<name>A0A1B9HXW0_9TREE</name>
<comment type="subcellular location">
    <subcellularLocation>
        <location evidence="2">Membrane</location>
    </subcellularLocation>
    <subcellularLocation>
        <location evidence="1">Mitochondrion</location>
    </subcellularLocation>
</comment>
<evidence type="ECO:0000256" key="5">
    <source>
        <dbReference type="ARBA" id="ARBA00023054"/>
    </source>
</evidence>
<keyword evidence="3" id="KW-0812">Transmembrane</keyword>
<dbReference type="Pfam" id="PF07798">
    <property type="entry name" value="CCDC90-like"/>
    <property type="match status" value="1"/>
</dbReference>
<keyword evidence="5" id="KW-0175">Coiled coil</keyword>
<evidence type="ECO:0000256" key="2">
    <source>
        <dbReference type="ARBA" id="ARBA00004370"/>
    </source>
</evidence>
<evidence type="ECO:0000256" key="7">
    <source>
        <dbReference type="ARBA" id="ARBA00023136"/>
    </source>
</evidence>
<dbReference type="PANTHER" id="PTHR14360:SF12">
    <property type="entry name" value="MOZ PROTEIN REPRESENTS A CHROMATIN-ASSOCIATED ACETYLTRANSFERASE"/>
    <property type="match status" value="1"/>
</dbReference>
<dbReference type="Gene3D" id="1.20.5.340">
    <property type="match status" value="1"/>
</dbReference>
<gene>
    <name evidence="9" type="ORF">I206_05991</name>
</gene>
<evidence type="ECO:0000256" key="6">
    <source>
        <dbReference type="ARBA" id="ARBA00023128"/>
    </source>
</evidence>
<keyword evidence="6" id="KW-0496">Mitochondrion</keyword>
<feature type="region of interest" description="Disordered" evidence="8">
    <location>
        <begin position="36"/>
        <end position="110"/>
    </location>
</feature>
<dbReference type="EMBL" id="KI894014">
    <property type="protein sequence ID" value="OCF48123.1"/>
    <property type="molecule type" value="Genomic_DNA"/>
</dbReference>
<dbReference type="GO" id="GO:0016020">
    <property type="term" value="C:membrane"/>
    <property type="evidence" value="ECO:0007669"/>
    <property type="project" value="UniProtKB-SubCell"/>
</dbReference>
<accession>A0A1B9HXW0</accession>
<dbReference type="PANTHER" id="PTHR14360">
    <property type="entry name" value="PROTEIN FMP32, MITOCHONDRIAL"/>
    <property type="match status" value="1"/>
</dbReference>
<organism evidence="9">
    <name type="scientific">Kwoniella pini CBS 10737</name>
    <dbReference type="NCBI Taxonomy" id="1296096"/>
    <lineage>
        <taxon>Eukaryota</taxon>
        <taxon>Fungi</taxon>
        <taxon>Dikarya</taxon>
        <taxon>Basidiomycota</taxon>
        <taxon>Agaricomycotina</taxon>
        <taxon>Tremellomycetes</taxon>
        <taxon>Tremellales</taxon>
        <taxon>Cryptococcaceae</taxon>
        <taxon>Kwoniella</taxon>
    </lineage>
</organism>
<keyword evidence="7" id="KW-0472">Membrane</keyword>
<dbReference type="InterPro" id="IPR024461">
    <property type="entry name" value="CCDC90-like"/>
</dbReference>
<feature type="compositionally biased region" description="Low complexity" evidence="8">
    <location>
        <begin position="61"/>
        <end position="78"/>
    </location>
</feature>
<evidence type="ECO:0000256" key="8">
    <source>
        <dbReference type="SAM" id="MobiDB-lite"/>
    </source>
</evidence>
<protein>
    <submittedName>
        <fullName evidence="9">Mitochondrial protein</fullName>
    </submittedName>
</protein>
<dbReference type="OrthoDB" id="1552at2759"/>
<evidence type="ECO:0000313" key="9">
    <source>
        <dbReference type="EMBL" id="OCF48123.1"/>
    </source>
</evidence>
<feature type="compositionally biased region" description="Polar residues" evidence="8">
    <location>
        <begin position="79"/>
        <end position="94"/>
    </location>
</feature>
<reference evidence="9" key="2">
    <citation type="submission" date="2016-07" db="EMBL/GenBank/DDBJ databases">
        <title>Evolution of pathogenesis and genome organization in the Tremellales.</title>
        <authorList>
            <person name="Cuomo C."/>
            <person name="Litvintseva A."/>
            <person name="Heitman J."/>
            <person name="Chen Y."/>
            <person name="Sun S."/>
            <person name="Springer D."/>
            <person name="Dromer F."/>
            <person name="Young S."/>
            <person name="Zeng Q."/>
            <person name="Chapman S."/>
            <person name="Gujja S."/>
            <person name="Saif S."/>
            <person name="Birren B."/>
        </authorList>
    </citation>
    <scope>NUCLEOTIDE SEQUENCE</scope>
    <source>
        <strain evidence="9">CBS 10737</strain>
    </source>
</reference>
<dbReference type="STRING" id="1296096.A0A1B9HXW0"/>
<reference evidence="9" key="1">
    <citation type="submission" date="2013-07" db="EMBL/GenBank/DDBJ databases">
        <title>The Genome Sequence of Cryptococcus pinus CBS10737.</title>
        <authorList>
            <consortium name="The Broad Institute Genome Sequencing Platform"/>
            <person name="Cuomo C."/>
            <person name="Litvintseva A."/>
            <person name="Chen Y."/>
            <person name="Heitman J."/>
            <person name="Sun S."/>
            <person name="Springer D."/>
            <person name="Dromer F."/>
            <person name="Young S.K."/>
            <person name="Zeng Q."/>
            <person name="Gargeya S."/>
            <person name="Fitzgerald M."/>
            <person name="Abouelleil A."/>
            <person name="Alvarado L."/>
            <person name="Berlin A.M."/>
            <person name="Chapman S.B."/>
            <person name="Dewar J."/>
            <person name="Goldberg J."/>
            <person name="Griggs A."/>
            <person name="Gujja S."/>
            <person name="Hansen M."/>
            <person name="Howarth C."/>
            <person name="Imamovic A."/>
            <person name="Larimer J."/>
            <person name="McCowan C."/>
            <person name="Murphy C."/>
            <person name="Pearson M."/>
            <person name="Priest M."/>
            <person name="Roberts A."/>
            <person name="Saif S."/>
            <person name="Shea T."/>
            <person name="Sykes S."/>
            <person name="Wortman J."/>
            <person name="Nusbaum C."/>
            <person name="Birren B."/>
        </authorList>
    </citation>
    <scope>NUCLEOTIDE SEQUENCE [LARGE SCALE GENOMIC DNA]</scope>
    <source>
        <strain evidence="9">CBS 10737</strain>
    </source>
</reference>
<feature type="region of interest" description="Disordered" evidence="8">
    <location>
        <begin position="344"/>
        <end position="365"/>
    </location>
</feature>
<evidence type="ECO:0000256" key="4">
    <source>
        <dbReference type="ARBA" id="ARBA00022989"/>
    </source>
</evidence>
<proteinExistence type="predicted"/>
<evidence type="ECO:0000256" key="1">
    <source>
        <dbReference type="ARBA" id="ARBA00004173"/>
    </source>
</evidence>
<sequence>MPGLFMPLARLSARQSFRSCVVRSSLGEVIPGRPRCITIQAPSPNNNPDRRGNGAFQISHPPVVAQAASPSSNSNSQPDEPSTSASAGLANATSLPAPPEGSSGFTPRHLQHPFDTHAFVSYLEKNEISRSSARALMEAVRDMIIKRGTQTGDNMVGKEEAENAAYLFNAALSELRTELSVQARNDGLALKAMAGAIRREVEGLEQKLKEDVQVLKHDIEMDMNNRKAETRTEMKGFDIYIEEINNKFTISLGDLRTEIESVKWDATRRAISIIILIVVATIAVSTFLATDAEPKTPQPKVIPPAMKDMAVGTDDDLMEEDLKSYTEEKLDKLLSDSGVAKLERVRSRSREHSKDDKKGLNVDRI</sequence>
<keyword evidence="4" id="KW-1133">Transmembrane helix</keyword>
<dbReference type="GO" id="GO:0005739">
    <property type="term" value="C:mitochondrion"/>
    <property type="evidence" value="ECO:0007669"/>
    <property type="project" value="UniProtKB-SubCell"/>
</dbReference>
<evidence type="ECO:0000256" key="3">
    <source>
        <dbReference type="ARBA" id="ARBA00022692"/>
    </source>
</evidence>
<dbReference type="AlphaFoldDB" id="A0A1B9HXW0"/>